<keyword evidence="5" id="KW-0732">Signal</keyword>
<dbReference type="InterPro" id="IPR023828">
    <property type="entry name" value="Peptidase_S8_Ser-AS"/>
</dbReference>
<dbReference type="InterPro" id="IPR000209">
    <property type="entry name" value="Peptidase_S8/S53_dom"/>
</dbReference>
<evidence type="ECO:0000256" key="3">
    <source>
        <dbReference type="ARBA" id="ARBA00022825"/>
    </source>
</evidence>
<evidence type="ECO:0000313" key="7">
    <source>
        <dbReference type="EMBL" id="QEI06299.1"/>
    </source>
</evidence>
<dbReference type="Gene3D" id="3.40.50.200">
    <property type="entry name" value="Peptidase S8/S53 domain"/>
    <property type="match status" value="1"/>
</dbReference>
<protein>
    <submittedName>
        <fullName evidence="7">S8 family serine peptidase</fullName>
    </submittedName>
</protein>
<evidence type="ECO:0000256" key="2">
    <source>
        <dbReference type="ARBA" id="ARBA00022801"/>
    </source>
</evidence>
<sequence>MNHMKAIAFAGLLTLAAIPFATHAQTAQSWMHSDVKSAWSQGYKGQGTTITVIDDYTSNSMLTGNFGTGTKTQRHGDFTLLEASMVAPSANVRAMDFSNTGAVGLNKGLNVLNASYGMYAANGYANNQIGWSGREASMISYAKTGAAVVVKAAGNDSVAVTGVNSAGNADYLNRALVGAQSAIFVGALSRNGSNMILSQASLASYSNFAGSDKSVQNNFVVVGVDSSQTRLQGTSFAAPIVSGYVAILGSKFTQASATQITNQLLNTARTDTIANYNAATHGRGEASLSRALAPVAIK</sequence>
<dbReference type="InterPro" id="IPR036852">
    <property type="entry name" value="Peptidase_S8/S53_dom_sf"/>
</dbReference>
<feature type="domain" description="Peptidase S8/S53" evidence="6">
    <location>
        <begin position="103"/>
        <end position="272"/>
    </location>
</feature>
<feature type="chain" id="PRO_5022730796" evidence="5">
    <location>
        <begin position="25"/>
        <end position="298"/>
    </location>
</feature>
<keyword evidence="2 4" id="KW-0378">Hydrolase</keyword>
<proteinExistence type="inferred from homology"/>
<feature type="signal peptide" evidence="5">
    <location>
        <begin position="1"/>
        <end position="24"/>
    </location>
</feature>
<dbReference type="SUPFAM" id="SSF52743">
    <property type="entry name" value="Subtilisin-like"/>
    <property type="match status" value="1"/>
</dbReference>
<keyword evidence="3 4" id="KW-0720">Serine protease</keyword>
<dbReference type="GO" id="GO:0004252">
    <property type="term" value="F:serine-type endopeptidase activity"/>
    <property type="evidence" value="ECO:0007669"/>
    <property type="project" value="UniProtKB-UniRule"/>
</dbReference>
<keyword evidence="8" id="KW-1185">Reference proteome</keyword>
<dbReference type="GO" id="GO:0006508">
    <property type="term" value="P:proteolysis"/>
    <property type="evidence" value="ECO:0007669"/>
    <property type="project" value="UniProtKB-KW"/>
</dbReference>
<dbReference type="OrthoDB" id="5360469at2"/>
<feature type="active site" description="Charge relay system" evidence="4">
    <location>
        <position position="75"/>
    </location>
</feature>
<accession>A0A5C0AV49</accession>
<dbReference type="KEGG" id="pacr:FXN63_11000"/>
<evidence type="ECO:0000313" key="8">
    <source>
        <dbReference type="Proteomes" id="UP000325161"/>
    </source>
</evidence>
<evidence type="ECO:0000256" key="5">
    <source>
        <dbReference type="SAM" id="SignalP"/>
    </source>
</evidence>
<keyword evidence="1 4" id="KW-0645">Protease</keyword>
<name>A0A5C0AV49_9BURK</name>
<comment type="similarity">
    <text evidence="4">Belongs to the peptidase S8 family.</text>
</comment>
<reference evidence="7 8" key="1">
    <citation type="submission" date="2019-08" db="EMBL/GenBank/DDBJ databases">
        <title>Amphibian skin-associated Pigmentiphaga: genome sequence and occurrence across geography and hosts.</title>
        <authorList>
            <person name="Bletz M.C."/>
            <person name="Bunk B."/>
            <person name="Sproeer C."/>
            <person name="Biwer P."/>
            <person name="Reiter S."/>
            <person name="Rabemananjara F.C.E."/>
            <person name="Schulz S."/>
            <person name="Overmann J."/>
            <person name="Vences M."/>
        </authorList>
    </citation>
    <scope>NUCLEOTIDE SEQUENCE [LARGE SCALE GENOMIC DNA]</scope>
    <source>
        <strain evidence="7 8">Mada1488</strain>
    </source>
</reference>
<dbReference type="PROSITE" id="PS51892">
    <property type="entry name" value="SUBTILASE"/>
    <property type="match status" value="1"/>
</dbReference>
<evidence type="ECO:0000256" key="1">
    <source>
        <dbReference type="ARBA" id="ARBA00022670"/>
    </source>
</evidence>
<dbReference type="PROSITE" id="PS00138">
    <property type="entry name" value="SUBTILASE_SER"/>
    <property type="match status" value="1"/>
</dbReference>
<dbReference type="Pfam" id="PF00082">
    <property type="entry name" value="Peptidase_S8"/>
    <property type="match status" value="1"/>
</dbReference>
<organism evidence="7 8">
    <name type="scientific">Pigmentiphaga aceris</name>
    <dbReference type="NCBI Taxonomy" id="1940612"/>
    <lineage>
        <taxon>Bacteria</taxon>
        <taxon>Pseudomonadati</taxon>
        <taxon>Pseudomonadota</taxon>
        <taxon>Betaproteobacteria</taxon>
        <taxon>Burkholderiales</taxon>
        <taxon>Alcaligenaceae</taxon>
        <taxon>Pigmentiphaga</taxon>
    </lineage>
</organism>
<evidence type="ECO:0000256" key="4">
    <source>
        <dbReference type="PROSITE-ProRule" id="PRU01240"/>
    </source>
</evidence>
<evidence type="ECO:0000259" key="6">
    <source>
        <dbReference type="Pfam" id="PF00082"/>
    </source>
</evidence>
<gene>
    <name evidence="7" type="ORF">FXN63_11000</name>
</gene>
<dbReference type="Proteomes" id="UP000325161">
    <property type="component" value="Chromosome"/>
</dbReference>
<dbReference type="AlphaFoldDB" id="A0A5C0AV49"/>
<dbReference type="EMBL" id="CP043046">
    <property type="protein sequence ID" value="QEI06299.1"/>
    <property type="molecule type" value="Genomic_DNA"/>
</dbReference>
<feature type="active site" description="Charge relay system" evidence="4">
    <location>
        <position position="235"/>
    </location>
</feature>
<feature type="active site" description="Charge relay system" evidence="4">
    <location>
        <position position="54"/>
    </location>
</feature>